<evidence type="ECO:0000313" key="2">
    <source>
        <dbReference type="EMBL" id="OMO61359.1"/>
    </source>
</evidence>
<keyword evidence="3" id="KW-1185">Reference proteome</keyword>
<gene>
    <name evidence="2" type="ORF">CCACVL1_23585</name>
</gene>
<dbReference type="Gramene" id="OMO61359">
    <property type="protein sequence ID" value="OMO61359"/>
    <property type="gene ID" value="CCACVL1_23585"/>
</dbReference>
<name>A0A1R3GTF9_COCAP</name>
<evidence type="ECO:0000256" key="1">
    <source>
        <dbReference type="SAM" id="MobiDB-lite"/>
    </source>
</evidence>
<comment type="caution">
    <text evidence="2">The sequence shown here is derived from an EMBL/GenBank/DDBJ whole genome shotgun (WGS) entry which is preliminary data.</text>
</comment>
<reference evidence="2 3" key="1">
    <citation type="submission" date="2013-09" db="EMBL/GenBank/DDBJ databases">
        <title>Corchorus capsularis genome sequencing.</title>
        <authorList>
            <person name="Alam M."/>
            <person name="Haque M.S."/>
            <person name="Islam M.S."/>
            <person name="Emdad E.M."/>
            <person name="Islam M.M."/>
            <person name="Ahmed B."/>
            <person name="Halim A."/>
            <person name="Hossen Q.M.M."/>
            <person name="Hossain M.Z."/>
            <person name="Ahmed R."/>
            <person name="Khan M.M."/>
            <person name="Islam R."/>
            <person name="Rashid M.M."/>
            <person name="Khan S.A."/>
            <person name="Rahman M.S."/>
            <person name="Alam M."/>
        </authorList>
    </citation>
    <scope>NUCLEOTIDE SEQUENCE [LARGE SCALE GENOMIC DNA]</scope>
    <source>
        <strain evidence="3">cv. CVL-1</strain>
        <tissue evidence="2">Whole seedling</tissue>
    </source>
</reference>
<protein>
    <submittedName>
        <fullName evidence="2">Uncharacterized protein</fullName>
    </submittedName>
</protein>
<evidence type="ECO:0000313" key="3">
    <source>
        <dbReference type="Proteomes" id="UP000188268"/>
    </source>
</evidence>
<sequence length="142" mass="16115">MSVLNRTSRPPPPRFSKKRLKVSVQKMQENADQRQVEQIEDASVKSQDRSLKAHLSNGDAEERIKSVLLKLMLYDMLLFCRKPMICHIHKREGSFNFKGNPRRTIPKNKAVDPFSGKGAMVDATEITSGLVEDDESASKFIL</sequence>
<dbReference type="STRING" id="210143.A0A1R3GTF9"/>
<proteinExistence type="predicted"/>
<accession>A0A1R3GTF9</accession>
<feature type="region of interest" description="Disordered" evidence="1">
    <location>
        <begin position="1"/>
        <end position="56"/>
    </location>
</feature>
<dbReference type="Proteomes" id="UP000188268">
    <property type="component" value="Unassembled WGS sequence"/>
</dbReference>
<organism evidence="2 3">
    <name type="scientific">Corchorus capsularis</name>
    <name type="common">Jute</name>
    <dbReference type="NCBI Taxonomy" id="210143"/>
    <lineage>
        <taxon>Eukaryota</taxon>
        <taxon>Viridiplantae</taxon>
        <taxon>Streptophyta</taxon>
        <taxon>Embryophyta</taxon>
        <taxon>Tracheophyta</taxon>
        <taxon>Spermatophyta</taxon>
        <taxon>Magnoliopsida</taxon>
        <taxon>eudicotyledons</taxon>
        <taxon>Gunneridae</taxon>
        <taxon>Pentapetalae</taxon>
        <taxon>rosids</taxon>
        <taxon>malvids</taxon>
        <taxon>Malvales</taxon>
        <taxon>Malvaceae</taxon>
        <taxon>Grewioideae</taxon>
        <taxon>Apeibeae</taxon>
        <taxon>Corchorus</taxon>
    </lineage>
</organism>
<dbReference type="EMBL" id="AWWV01013492">
    <property type="protein sequence ID" value="OMO61359.1"/>
    <property type="molecule type" value="Genomic_DNA"/>
</dbReference>
<dbReference type="AlphaFoldDB" id="A0A1R3GTF9"/>
<feature type="compositionally biased region" description="Basic and acidic residues" evidence="1">
    <location>
        <begin position="29"/>
        <end position="51"/>
    </location>
</feature>